<dbReference type="Gene3D" id="1.10.8.60">
    <property type="match status" value="1"/>
</dbReference>
<evidence type="ECO:0000256" key="3">
    <source>
        <dbReference type="ARBA" id="ARBA00023015"/>
    </source>
</evidence>
<dbReference type="SUPFAM" id="SSF52172">
    <property type="entry name" value="CheY-like"/>
    <property type="match status" value="1"/>
</dbReference>
<feature type="modified residue" description="4-aspartylphosphate" evidence="7">
    <location>
        <position position="55"/>
    </location>
</feature>
<dbReference type="eggNOG" id="COG2204">
    <property type="taxonomic scope" value="Bacteria"/>
</dbReference>
<dbReference type="InterPro" id="IPR002078">
    <property type="entry name" value="Sigma_54_int"/>
</dbReference>
<dbReference type="AlphaFoldDB" id="B8GSV7"/>
<dbReference type="PANTHER" id="PTHR32071">
    <property type="entry name" value="TRANSCRIPTIONAL REGULATORY PROTEIN"/>
    <property type="match status" value="1"/>
</dbReference>
<keyword evidence="3" id="KW-0805">Transcription regulation</keyword>
<dbReference type="PROSITE" id="PS50110">
    <property type="entry name" value="RESPONSE_REGULATORY"/>
    <property type="match status" value="1"/>
</dbReference>
<feature type="domain" description="Response regulatory" evidence="9">
    <location>
        <begin position="6"/>
        <end position="120"/>
    </location>
</feature>
<dbReference type="GO" id="GO:0043565">
    <property type="term" value="F:sequence-specific DNA binding"/>
    <property type="evidence" value="ECO:0007669"/>
    <property type="project" value="InterPro"/>
</dbReference>
<dbReference type="SMART" id="SM00448">
    <property type="entry name" value="REC"/>
    <property type="match status" value="1"/>
</dbReference>
<dbReference type="PROSITE" id="PS00675">
    <property type="entry name" value="SIGMA54_INTERACT_1"/>
    <property type="match status" value="1"/>
</dbReference>
<dbReference type="PROSITE" id="PS00688">
    <property type="entry name" value="SIGMA54_INTERACT_3"/>
    <property type="match status" value="1"/>
</dbReference>
<gene>
    <name evidence="10" type="ordered locus">Tgr7_0038</name>
</gene>
<dbReference type="HOGENOM" id="CLU_000445_0_6_6"/>
<dbReference type="GO" id="GO:0000160">
    <property type="term" value="P:phosphorelay signal transduction system"/>
    <property type="evidence" value="ECO:0007669"/>
    <property type="project" value="InterPro"/>
</dbReference>
<dbReference type="PANTHER" id="PTHR32071:SF57">
    <property type="entry name" value="C4-DICARBOXYLATE TRANSPORT TRANSCRIPTIONAL REGULATORY PROTEIN DCTD"/>
    <property type="match status" value="1"/>
</dbReference>
<evidence type="ECO:0000259" key="9">
    <source>
        <dbReference type="PROSITE" id="PS50110"/>
    </source>
</evidence>
<dbReference type="GO" id="GO:0005524">
    <property type="term" value="F:ATP binding"/>
    <property type="evidence" value="ECO:0007669"/>
    <property type="project" value="UniProtKB-KW"/>
</dbReference>
<reference evidence="10 11" key="1">
    <citation type="journal article" date="2011" name="Stand. Genomic Sci.">
        <title>Complete genome sequence of 'Thioalkalivibrio sulfidophilus' HL-EbGr7.</title>
        <authorList>
            <person name="Muyzer G."/>
            <person name="Sorokin D.Y."/>
            <person name="Mavromatis K."/>
            <person name="Lapidus A."/>
            <person name="Clum A."/>
            <person name="Ivanova N."/>
            <person name="Pati A."/>
            <person name="d'Haeseleer P."/>
            <person name="Woyke T."/>
            <person name="Kyrpides N.C."/>
        </authorList>
    </citation>
    <scope>NUCLEOTIDE SEQUENCE [LARGE SCALE GENOMIC DNA]</scope>
    <source>
        <strain evidence="10 11">HL-EbGR7</strain>
    </source>
</reference>
<dbReference type="InterPro" id="IPR002197">
    <property type="entry name" value="HTH_Fis"/>
</dbReference>
<evidence type="ECO:0000256" key="1">
    <source>
        <dbReference type="ARBA" id="ARBA00022741"/>
    </source>
</evidence>
<dbReference type="RefSeq" id="WP_012636631.1">
    <property type="nucleotide sequence ID" value="NC_011901.1"/>
</dbReference>
<dbReference type="InterPro" id="IPR025662">
    <property type="entry name" value="Sigma_54_int_dom_ATP-bd_1"/>
</dbReference>
<dbReference type="Gene3D" id="1.10.10.60">
    <property type="entry name" value="Homeodomain-like"/>
    <property type="match status" value="1"/>
</dbReference>
<keyword evidence="5" id="KW-0010">Activator</keyword>
<dbReference type="SUPFAM" id="SSF46689">
    <property type="entry name" value="Homeodomain-like"/>
    <property type="match status" value="1"/>
</dbReference>
<dbReference type="Gene3D" id="3.40.50.2300">
    <property type="match status" value="1"/>
</dbReference>
<evidence type="ECO:0000256" key="4">
    <source>
        <dbReference type="ARBA" id="ARBA00023125"/>
    </source>
</evidence>
<dbReference type="Gene3D" id="3.40.50.300">
    <property type="entry name" value="P-loop containing nucleotide triphosphate hydrolases"/>
    <property type="match status" value="1"/>
</dbReference>
<feature type="domain" description="Sigma-54 factor interaction" evidence="8">
    <location>
        <begin position="145"/>
        <end position="374"/>
    </location>
</feature>
<dbReference type="PROSITE" id="PS50045">
    <property type="entry name" value="SIGMA54_INTERACT_4"/>
    <property type="match status" value="1"/>
</dbReference>
<name>B8GSV7_THISH</name>
<evidence type="ECO:0000256" key="6">
    <source>
        <dbReference type="ARBA" id="ARBA00023163"/>
    </source>
</evidence>
<dbReference type="PRINTS" id="PR01590">
    <property type="entry name" value="HTHFIS"/>
</dbReference>
<keyword evidence="7" id="KW-0597">Phosphoprotein</keyword>
<dbReference type="Pfam" id="PF00072">
    <property type="entry name" value="Response_reg"/>
    <property type="match status" value="1"/>
</dbReference>
<organism evidence="10 11">
    <name type="scientific">Thioalkalivibrio sulfidiphilus (strain HL-EbGR7)</name>
    <dbReference type="NCBI Taxonomy" id="396588"/>
    <lineage>
        <taxon>Bacteria</taxon>
        <taxon>Pseudomonadati</taxon>
        <taxon>Pseudomonadota</taxon>
        <taxon>Gammaproteobacteria</taxon>
        <taxon>Chromatiales</taxon>
        <taxon>Ectothiorhodospiraceae</taxon>
        <taxon>Thioalkalivibrio</taxon>
    </lineage>
</organism>
<dbReference type="Pfam" id="PF25601">
    <property type="entry name" value="AAA_lid_14"/>
    <property type="match status" value="1"/>
</dbReference>
<dbReference type="InterPro" id="IPR003593">
    <property type="entry name" value="AAA+_ATPase"/>
</dbReference>
<dbReference type="FunFam" id="1.10.8.60:FF:000014">
    <property type="entry name" value="DNA-binding transcriptional regulator NtrC"/>
    <property type="match status" value="1"/>
</dbReference>
<dbReference type="Pfam" id="PF02954">
    <property type="entry name" value="HTH_8"/>
    <property type="match status" value="1"/>
</dbReference>
<accession>B8GSV7</accession>
<keyword evidence="11" id="KW-1185">Reference proteome</keyword>
<dbReference type="InterPro" id="IPR001789">
    <property type="entry name" value="Sig_transdc_resp-reg_receiver"/>
</dbReference>
<keyword evidence="2" id="KW-0067">ATP-binding</keyword>
<sequence length="455" mass="51087">MSEAANIFFVDDDPRAGELFLRFCEGTPHQVHVFRDPQQALTAFIEQGADLIITDLAMPGLSGMDLLSRIRDVDSDVPVIIITGYSSVDNAIEALRLGATDFIKKPYDTDELLLLIERTLEGERLKRENRLLKRQLKDERLRYGMVGHGDAMESVYRLIDKVADIRCNVIIEGESGTGKELVARAIHTQGPDADKPFVVIDCGAINDTLLESELFGHEKGAFTGAAHTKAGLLETATGGTVFLDEICNISDAMQVKLLRVVQEQQVMRVGSVRPIPIDVRFIAATNRNLEAMIEAGEFRHDLYHRLNVVQIHMPPLRARREDIPPLVQAFVEEFAKRYHRQVEGFDPHALERLQTYDWPGNVRELRNLVERTIALADGPVLHLDRQWPSTGAASTAAAQALDADQPDLATLERRYILKTLQRLDGNREQTARALGINKSTLWRKLQQYEQEADPS</sequence>
<dbReference type="InterPro" id="IPR009057">
    <property type="entry name" value="Homeodomain-like_sf"/>
</dbReference>
<evidence type="ECO:0000256" key="7">
    <source>
        <dbReference type="PROSITE-ProRule" id="PRU00169"/>
    </source>
</evidence>
<dbReference type="InterPro" id="IPR027417">
    <property type="entry name" value="P-loop_NTPase"/>
</dbReference>
<dbReference type="Proteomes" id="UP000002383">
    <property type="component" value="Chromosome"/>
</dbReference>
<evidence type="ECO:0000256" key="2">
    <source>
        <dbReference type="ARBA" id="ARBA00022840"/>
    </source>
</evidence>
<dbReference type="SUPFAM" id="SSF52540">
    <property type="entry name" value="P-loop containing nucleoside triphosphate hydrolases"/>
    <property type="match status" value="1"/>
</dbReference>
<keyword evidence="4" id="KW-0238">DNA-binding</keyword>
<dbReference type="FunFam" id="3.40.50.300:FF:000006">
    <property type="entry name" value="DNA-binding transcriptional regulator NtrC"/>
    <property type="match status" value="1"/>
</dbReference>
<proteinExistence type="predicted"/>
<dbReference type="InterPro" id="IPR025944">
    <property type="entry name" value="Sigma_54_int_dom_CS"/>
</dbReference>
<dbReference type="InterPro" id="IPR011006">
    <property type="entry name" value="CheY-like_superfamily"/>
</dbReference>
<evidence type="ECO:0000313" key="10">
    <source>
        <dbReference type="EMBL" id="ACL71142.1"/>
    </source>
</evidence>
<dbReference type="GO" id="GO:0006355">
    <property type="term" value="P:regulation of DNA-templated transcription"/>
    <property type="evidence" value="ECO:0007669"/>
    <property type="project" value="InterPro"/>
</dbReference>
<dbReference type="OrthoDB" id="9804019at2"/>
<dbReference type="CDD" id="cd00009">
    <property type="entry name" value="AAA"/>
    <property type="match status" value="1"/>
</dbReference>
<evidence type="ECO:0000313" key="11">
    <source>
        <dbReference type="Proteomes" id="UP000002383"/>
    </source>
</evidence>
<dbReference type="Pfam" id="PF00158">
    <property type="entry name" value="Sigma54_activat"/>
    <property type="match status" value="1"/>
</dbReference>
<dbReference type="STRING" id="396588.Tgr7_0038"/>
<dbReference type="EMBL" id="CP001339">
    <property type="protein sequence ID" value="ACL71142.1"/>
    <property type="molecule type" value="Genomic_DNA"/>
</dbReference>
<evidence type="ECO:0000256" key="5">
    <source>
        <dbReference type="ARBA" id="ARBA00023159"/>
    </source>
</evidence>
<protein>
    <submittedName>
        <fullName evidence="10">Response regulator receiver protein</fullName>
    </submittedName>
</protein>
<keyword evidence="6" id="KW-0804">Transcription</keyword>
<dbReference type="InterPro" id="IPR058031">
    <property type="entry name" value="AAA_lid_NorR"/>
</dbReference>
<dbReference type="SMART" id="SM00382">
    <property type="entry name" value="AAA"/>
    <property type="match status" value="1"/>
</dbReference>
<evidence type="ECO:0000259" key="8">
    <source>
        <dbReference type="PROSITE" id="PS50045"/>
    </source>
</evidence>
<dbReference type="KEGG" id="tgr:Tgr7_0038"/>
<keyword evidence="1" id="KW-0547">Nucleotide-binding</keyword>